<proteinExistence type="predicted"/>
<comment type="caution">
    <text evidence="2">The sequence shown here is derived from an EMBL/GenBank/DDBJ whole genome shotgun (WGS) entry which is preliminary data.</text>
</comment>
<name>A0ABS7DMK9_9FIRM</name>
<evidence type="ECO:0000313" key="2">
    <source>
        <dbReference type="EMBL" id="MBW7572453.1"/>
    </source>
</evidence>
<feature type="domain" description="Competence protein CoiA-like N-terminal" evidence="1">
    <location>
        <begin position="23"/>
        <end position="68"/>
    </location>
</feature>
<keyword evidence="3" id="KW-1185">Reference proteome</keyword>
<dbReference type="InterPro" id="IPR057253">
    <property type="entry name" value="CoiA-like_N"/>
</dbReference>
<dbReference type="EMBL" id="JAGFNZ010000002">
    <property type="protein sequence ID" value="MBW7572453.1"/>
    <property type="molecule type" value="Genomic_DNA"/>
</dbReference>
<sequence>MEKCLLDGRIIYAMDVSKGYIDETEIREKSRERQLLCFDPECGQTVVFKRGEKRSAHFAHLPDHRQCDYDDYDRDTPDTWKEVKRNIYNHFKGNINAGLSVDMDVKIFPKHFTPILLKQSNNQQIAIEFGDKKTTSKTLTTLTNAYRKRNIEVEWVTVDDVGECRHEQDFYYIKRFQLNESKTHSAIVVDKGTQQFVIYALDQDTYNYQGADVIGISDHNIFSFQFPLDNLIFENINLSAIGFGQSFKDWKTQKTVALEGFIKQDELRRQARKQREEKIKRLKQERQQEGNIQRPKRKLVHIEQEEPFCLQKISIPRTYYPVTVKLHSAWTEKDFANKLKSAAHENVSAVKMLISKVYECDDNELAIFLQLYERAKTKERTPEIRKYLAVFEHVLEQAKKIES</sequence>
<evidence type="ECO:0000313" key="3">
    <source>
        <dbReference type="Proteomes" id="UP000719942"/>
    </source>
</evidence>
<protein>
    <recommendedName>
        <fullName evidence="1">Competence protein CoiA-like N-terminal domain-containing protein</fullName>
    </recommendedName>
</protein>
<dbReference type="Proteomes" id="UP000719942">
    <property type="component" value="Unassembled WGS sequence"/>
</dbReference>
<dbReference type="Pfam" id="PF25164">
    <property type="entry name" value="CoiA_N"/>
    <property type="match status" value="1"/>
</dbReference>
<organism evidence="2 3">
    <name type="scientific">Caproiciproducens faecalis</name>
    <dbReference type="NCBI Taxonomy" id="2820301"/>
    <lineage>
        <taxon>Bacteria</taxon>
        <taxon>Bacillati</taxon>
        <taxon>Bacillota</taxon>
        <taxon>Clostridia</taxon>
        <taxon>Eubacteriales</taxon>
        <taxon>Acutalibacteraceae</taxon>
        <taxon>Caproiciproducens</taxon>
    </lineage>
</organism>
<accession>A0ABS7DMK9</accession>
<gene>
    <name evidence="2" type="ORF">J5W02_06460</name>
</gene>
<dbReference type="RefSeq" id="WP_219964859.1">
    <property type="nucleotide sequence ID" value="NZ_JAGFNZ010000002.1"/>
</dbReference>
<reference evidence="2 3" key="1">
    <citation type="submission" date="2021-03" db="EMBL/GenBank/DDBJ databases">
        <title>Caproiciproducens sp. nov. isolated from feces of cow.</title>
        <authorList>
            <person name="Choi J.-Y."/>
        </authorList>
    </citation>
    <scope>NUCLEOTIDE SEQUENCE [LARGE SCALE GENOMIC DNA]</scope>
    <source>
        <strain evidence="2 3">AGMB10547</strain>
    </source>
</reference>
<evidence type="ECO:0000259" key="1">
    <source>
        <dbReference type="Pfam" id="PF25164"/>
    </source>
</evidence>